<dbReference type="SUPFAM" id="SSF56112">
    <property type="entry name" value="Protein kinase-like (PK-like)"/>
    <property type="match status" value="1"/>
</dbReference>
<sequence length="350" mass="40328">MLTEQKSPLKPHEINEAEQYDTLTDEQVIALAQIVINRYGPDQQGEISLLCRSENATLKVQTDTTQYALRIHRPNYHDKQDIRSELHWLNALQECGMVVPNAVADANGILVQEVQVDTNETRYAVLFEWIAGEEPTTDVDPKAFEELGRIMARLHRQAIHWQRPTEFKRIVWDHESMVGNRGHWGRWDAVEGLTAQDIPIVNRVLEDVAQKLKFYGKAPDRYGLIHADLRLTNLLLHPDGTRVIDFDDCGLGWFMHDAAATVSFFEHHPNMAQWMDAWLTGYQSIRPLTTHDINILPVMIIQRRIQLMAWVGSHQQTDMAQSLGSHWVRETIRLCEEYLADQTQLLRKAG</sequence>
<dbReference type="Gene3D" id="3.30.200.20">
    <property type="entry name" value="Phosphorylase Kinase, domain 1"/>
    <property type="match status" value="1"/>
</dbReference>
<dbReference type="PROSITE" id="PS00109">
    <property type="entry name" value="PROTEIN_KINASE_TYR"/>
    <property type="match status" value="1"/>
</dbReference>
<dbReference type="GO" id="GO:0009088">
    <property type="term" value="P:threonine biosynthetic process"/>
    <property type="evidence" value="ECO:0007669"/>
    <property type="project" value="TreeGrafter"/>
</dbReference>
<dbReference type="InterPro" id="IPR002575">
    <property type="entry name" value="Aminoglycoside_PTrfase"/>
</dbReference>
<dbReference type="Gene3D" id="3.90.1200.10">
    <property type="match status" value="1"/>
</dbReference>
<dbReference type="GO" id="GO:0004672">
    <property type="term" value="F:protein kinase activity"/>
    <property type="evidence" value="ECO:0007669"/>
    <property type="project" value="InterPro"/>
</dbReference>
<dbReference type="InterPro" id="IPR008266">
    <property type="entry name" value="Tyr_kinase_AS"/>
</dbReference>
<keyword evidence="3" id="KW-0808">Transferase</keyword>
<evidence type="ECO:0000256" key="1">
    <source>
        <dbReference type="ARBA" id="ARBA00038240"/>
    </source>
</evidence>
<organism evidence="3 4">
    <name type="scientific">Vibrio eleionomae</name>
    <dbReference type="NCBI Taxonomy" id="2653505"/>
    <lineage>
        <taxon>Bacteria</taxon>
        <taxon>Pseudomonadati</taxon>
        <taxon>Pseudomonadota</taxon>
        <taxon>Gammaproteobacteria</taxon>
        <taxon>Vibrionales</taxon>
        <taxon>Vibrionaceae</taxon>
        <taxon>Vibrio</taxon>
    </lineage>
</organism>
<dbReference type="PANTHER" id="PTHR21064">
    <property type="entry name" value="AMINOGLYCOSIDE PHOSPHOTRANSFERASE DOMAIN-CONTAINING PROTEIN-RELATED"/>
    <property type="match status" value="1"/>
</dbReference>
<dbReference type="Pfam" id="PF01636">
    <property type="entry name" value="APH"/>
    <property type="match status" value="1"/>
</dbReference>
<feature type="domain" description="Aminoglycoside phosphotransferase" evidence="2">
    <location>
        <begin position="54"/>
        <end position="287"/>
    </location>
</feature>
<gene>
    <name evidence="3" type="ORF">F9817_08845</name>
</gene>
<accession>A0A7X4LJX8</accession>
<protein>
    <submittedName>
        <fullName evidence="3">Phosphotransferase</fullName>
    </submittedName>
</protein>
<dbReference type="InterPro" id="IPR011009">
    <property type="entry name" value="Kinase-like_dom_sf"/>
</dbReference>
<comment type="similarity">
    <text evidence="1">Belongs to the pseudomonas-type ThrB family.</text>
</comment>
<dbReference type="InterPro" id="IPR050249">
    <property type="entry name" value="Pseudomonas-type_ThrB"/>
</dbReference>
<evidence type="ECO:0000259" key="2">
    <source>
        <dbReference type="Pfam" id="PF01636"/>
    </source>
</evidence>
<evidence type="ECO:0000313" key="3">
    <source>
        <dbReference type="EMBL" id="MZI93302.1"/>
    </source>
</evidence>
<reference evidence="3 4" key="1">
    <citation type="submission" date="2019-10" db="EMBL/GenBank/DDBJ databases">
        <title>Vibrio sp. nov. isolated from a shrimp pond.</title>
        <authorList>
            <person name="Gomez-Gil B."/>
            <person name="Enciso-Ibarra J."/>
            <person name="Enciso-Ibarra K."/>
            <person name="Bolan-Mejia C."/>
        </authorList>
    </citation>
    <scope>NUCLEOTIDE SEQUENCE [LARGE SCALE GENOMIC DNA]</scope>
    <source>
        <strain evidence="3 4">CAIM 722</strain>
    </source>
</reference>
<proteinExistence type="inferred from homology"/>
<comment type="caution">
    <text evidence="3">The sequence shown here is derived from an EMBL/GenBank/DDBJ whole genome shotgun (WGS) entry which is preliminary data.</text>
</comment>
<dbReference type="EMBL" id="WEKT01000012">
    <property type="protein sequence ID" value="MZI93302.1"/>
    <property type="molecule type" value="Genomic_DNA"/>
</dbReference>
<dbReference type="Proteomes" id="UP000462621">
    <property type="component" value="Unassembled WGS sequence"/>
</dbReference>
<keyword evidence="4" id="KW-1185">Reference proteome</keyword>
<dbReference type="PANTHER" id="PTHR21064:SF6">
    <property type="entry name" value="AMINOGLYCOSIDE PHOSPHOTRANSFERASE DOMAIN-CONTAINING PROTEIN"/>
    <property type="match status" value="1"/>
</dbReference>
<dbReference type="RefSeq" id="WP_161154607.1">
    <property type="nucleotide sequence ID" value="NZ_WEKT01000012.1"/>
</dbReference>
<dbReference type="AlphaFoldDB" id="A0A7X4LJX8"/>
<evidence type="ECO:0000313" key="4">
    <source>
        <dbReference type="Proteomes" id="UP000462621"/>
    </source>
</evidence>
<dbReference type="GO" id="GO:0004413">
    <property type="term" value="F:homoserine kinase activity"/>
    <property type="evidence" value="ECO:0007669"/>
    <property type="project" value="TreeGrafter"/>
</dbReference>
<name>A0A7X4LJX8_9VIBR</name>